<dbReference type="AlphaFoldDB" id="A0A2V0NJE2"/>
<name>A0A2V0NJE2_9CHLO</name>
<accession>A0A2V0NJE2</accession>
<feature type="compositionally biased region" description="Gly residues" evidence="1">
    <location>
        <begin position="60"/>
        <end position="69"/>
    </location>
</feature>
<feature type="region of interest" description="Disordered" evidence="1">
    <location>
        <begin position="47"/>
        <end position="122"/>
    </location>
</feature>
<organism evidence="2 3">
    <name type="scientific">Raphidocelis subcapitata</name>
    <dbReference type="NCBI Taxonomy" id="307507"/>
    <lineage>
        <taxon>Eukaryota</taxon>
        <taxon>Viridiplantae</taxon>
        <taxon>Chlorophyta</taxon>
        <taxon>core chlorophytes</taxon>
        <taxon>Chlorophyceae</taxon>
        <taxon>CS clade</taxon>
        <taxon>Sphaeropleales</taxon>
        <taxon>Selenastraceae</taxon>
        <taxon>Raphidocelis</taxon>
    </lineage>
</organism>
<reference evidence="2 3" key="1">
    <citation type="journal article" date="2018" name="Sci. Rep.">
        <title>Raphidocelis subcapitata (=Pseudokirchneriella subcapitata) provides an insight into genome evolution and environmental adaptations in the Sphaeropleales.</title>
        <authorList>
            <person name="Suzuki S."/>
            <person name="Yamaguchi H."/>
            <person name="Nakajima N."/>
            <person name="Kawachi M."/>
        </authorList>
    </citation>
    <scope>NUCLEOTIDE SEQUENCE [LARGE SCALE GENOMIC DNA]</scope>
    <source>
        <strain evidence="2 3">NIES-35</strain>
    </source>
</reference>
<evidence type="ECO:0000313" key="3">
    <source>
        <dbReference type="Proteomes" id="UP000247498"/>
    </source>
</evidence>
<dbReference type="EMBL" id="BDRX01000001">
    <property type="protein sequence ID" value="GBF87326.1"/>
    <property type="molecule type" value="Genomic_DNA"/>
</dbReference>
<proteinExistence type="predicted"/>
<evidence type="ECO:0000256" key="1">
    <source>
        <dbReference type="SAM" id="MobiDB-lite"/>
    </source>
</evidence>
<dbReference type="Proteomes" id="UP000247498">
    <property type="component" value="Unassembled WGS sequence"/>
</dbReference>
<gene>
    <name evidence="2" type="ORF">Rsub_00037</name>
</gene>
<sequence>MLRCCMGRGARDPASPQQEVFGGPSCRRLSLDPYAAARATAAAAAQRSPTAQLLRRLSGGSAGGGGCGGAPNSPPPPNPEYIEFNPLRRNSLPTWGQAPRPTNALRRGSLPWAPSAVPLAAQ</sequence>
<dbReference type="InParanoid" id="A0A2V0NJE2"/>
<evidence type="ECO:0000313" key="2">
    <source>
        <dbReference type="EMBL" id="GBF87326.1"/>
    </source>
</evidence>
<keyword evidence="3" id="KW-1185">Reference proteome</keyword>
<protein>
    <submittedName>
        <fullName evidence="2">Uncharacterized protein</fullName>
    </submittedName>
</protein>
<comment type="caution">
    <text evidence="2">The sequence shown here is derived from an EMBL/GenBank/DDBJ whole genome shotgun (WGS) entry which is preliminary data.</text>
</comment>